<accession>A0A841TXE0</accession>
<dbReference type="PROSITE" id="PS51192">
    <property type="entry name" value="HELICASE_ATP_BIND_1"/>
    <property type="match status" value="1"/>
</dbReference>
<dbReference type="InterPro" id="IPR014014">
    <property type="entry name" value="RNA_helicase_DEAD_Q_motif"/>
</dbReference>
<dbReference type="GO" id="GO:0005524">
    <property type="term" value="F:ATP binding"/>
    <property type="evidence" value="ECO:0007669"/>
    <property type="project" value="UniProtKB-KW"/>
</dbReference>
<dbReference type="InterPro" id="IPR014001">
    <property type="entry name" value="Helicase_ATP-bd"/>
</dbReference>
<evidence type="ECO:0000256" key="4">
    <source>
        <dbReference type="ARBA" id="ARBA00022840"/>
    </source>
</evidence>
<dbReference type="SMART" id="SM00487">
    <property type="entry name" value="DEXDc"/>
    <property type="match status" value="1"/>
</dbReference>
<dbReference type="InterPro" id="IPR001650">
    <property type="entry name" value="Helicase_C-like"/>
</dbReference>
<feature type="domain" description="Helicase C-terminal" evidence="8">
    <location>
        <begin position="249"/>
        <end position="399"/>
    </location>
</feature>
<organism evidence="10 11">
    <name type="scientific">Cohnella xylanilytica</name>
    <dbReference type="NCBI Taxonomy" id="557555"/>
    <lineage>
        <taxon>Bacteria</taxon>
        <taxon>Bacillati</taxon>
        <taxon>Bacillota</taxon>
        <taxon>Bacilli</taxon>
        <taxon>Bacillales</taxon>
        <taxon>Paenibacillaceae</taxon>
        <taxon>Cohnella</taxon>
    </lineage>
</organism>
<reference evidence="10 11" key="1">
    <citation type="submission" date="2020-08" db="EMBL/GenBank/DDBJ databases">
        <title>Cohnella phylogeny.</title>
        <authorList>
            <person name="Dunlap C."/>
        </authorList>
    </citation>
    <scope>NUCLEOTIDE SEQUENCE [LARGE SCALE GENOMIC DNA]</scope>
    <source>
        <strain evidence="10 11">DSM 25239</strain>
    </source>
</reference>
<dbReference type="AlphaFoldDB" id="A0A841TXE0"/>
<dbReference type="GO" id="GO:0016787">
    <property type="term" value="F:hydrolase activity"/>
    <property type="evidence" value="ECO:0007669"/>
    <property type="project" value="UniProtKB-KW"/>
</dbReference>
<feature type="region of interest" description="Disordered" evidence="6">
    <location>
        <begin position="400"/>
        <end position="519"/>
    </location>
</feature>
<dbReference type="InterPro" id="IPR011545">
    <property type="entry name" value="DEAD/DEAH_box_helicase_dom"/>
</dbReference>
<dbReference type="PANTHER" id="PTHR47963">
    <property type="entry name" value="DEAD-BOX ATP-DEPENDENT RNA HELICASE 47, MITOCHONDRIAL"/>
    <property type="match status" value="1"/>
</dbReference>
<evidence type="ECO:0000256" key="2">
    <source>
        <dbReference type="ARBA" id="ARBA00022801"/>
    </source>
</evidence>
<comment type="caution">
    <text evidence="10">The sequence shown here is derived from an EMBL/GenBank/DDBJ whole genome shotgun (WGS) entry which is preliminary data.</text>
</comment>
<evidence type="ECO:0000259" key="7">
    <source>
        <dbReference type="PROSITE" id="PS51192"/>
    </source>
</evidence>
<dbReference type="EMBL" id="JACJVR010000062">
    <property type="protein sequence ID" value="MBB6692926.1"/>
    <property type="molecule type" value="Genomic_DNA"/>
</dbReference>
<evidence type="ECO:0000259" key="9">
    <source>
        <dbReference type="PROSITE" id="PS51195"/>
    </source>
</evidence>
<dbReference type="Pfam" id="PF00271">
    <property type="entry name" value="Helicase_C"/>
    <property type="match status" value="1"/>
</dbReference>
<dbReference type="GO" id="GO:0003724">
    <property type="term" value="F:RNA helicase activity"/>
    <property type="evidence" value="ECO:0007669"/>
    <property type="project" value="InterPro"/>
</dbReference>
<name>A0A841TXE0_9BACL</name>
<keyword evidence="4" id="KW-0067">ATP-binding</keyword>
<dbReference type="Pfam" id="PF00270">
    <property type="entry name" value="DEAD"/>
    <property type="match status" value="1"/>
</dbReference>
<dbReference type="CDD" id="cd00268">
    <property type="entry name" value="DEADc"/>
    <property type="match status" value="1"/>
</dbReference>
<feature type="compositionally biased region" description="Low complexity" evidence="6">
    <location>
        <begin position="424"/>
        <end position="455"/>
    </location>
</feature>
<evidence type="ECO:0000256" key="3">
    <source>
        <dbReference type="ARBA" id="ARBA00022806"/>
    </source>
</evidence>
<evidence type="ECO:0000313" key="11">
    <source>
        <dbReference type="Proteomes" id="UP000553776"/>
    </source>
</evidence>
<evidence type="ECO:0000256" key="1">
    <source>
        <dbReference type="ARBA" id="ARBA00022741"/>
    </source>
</evidence>
<feature type="domain" description="DEAD-box RNA helicase Q" evidence="9">
    <location>
        <begin position="18"/>
        <end position="46"/>
    </location>
</feature>
<evidence type="ECO:0000256" key="6">
    <source>
        <dbReference type="SAM" id="MobiDB-lite"/>
    </source>
</evidence>
<keyword evidence="11" id="KW-1185">Reference proteome</keyword>
<protein>
    <submittedName>
        <fullName evidence="10">DEAD/DEAH box helicase</fullName>
    </submittedName>
</protein>
<dbReference type="InterPro" id="IPR027417">
    <property type="entry name" value="P-loop_NTPase"/>
</dbReference>
<dbReference type="PROSITE" id="PS51195">
    <property type="entry name" value="Q_MOTIF"/>
    <property type="match status" value="1"/>
</dbReference>
<evidence type="ECO:0000256" key="5">
    <source>
        <dbReference type="PROSITE-ProRule" id="PRU00552"/>
    </source>
</evidence>
<dbReference type="SMART" id="SM00490">
    <property type="entry name" value="HELICc"/>
    <property type="match status" value="1"/>
</dbReference>
<dbReference type="InterPro" id="IPR050547">
    <property type="entry name" value="DEAD_box_RNA_helicases"/>
</dbReference>
<feature type="domain" description="Helicase ATP-binding" evidence="7">
    <location>
        <begin position="49"/>
        <end position="219"/>
    </location>
</feature>
<dbReference type="CDD" id="cd18787">
    <property type="entry name" value="SF2_C_DEAD"/>
    <property type="match status" value="1"/>
</dbReference>
<dbReference type="SUPFAM" id="SSF52540">
    <property type="entry name" value="P-loop containing nucleoside triphosphate hydrolases"/>
    <property type="match status" value="1"/>
</dbReference>
<keyword evidence="3 10" id="KW-0347">Helicase</keyword>
<evidence type="ECO:0000259" key="8">
    <source>
        <dbReference type="PROSITE" id="PS51194"/>
    </source>
</evidence>
<keyword evidence="2" id="KW-0378">Hydrolase</keyword>
<dbReference type="GO" id="GO:0003723">
    <property type="term" value="F:RNA binding"/>
    <property type="evidence" value="ECO:0007669"/>
    <property type="project" value="TreeGrafter"/>
</dbReference>
<keyword evidence="1" id="KW-0547">Nucleotide-binding</keyword>
<dbReference type="PROSITE" id="PS51194">
    <property type="entry name" value="HELICASE_CTER"/>
    <property type="match status" value="1"/>
</dbReference>
<proteinExistence type="predicted"/>
<gene>
    <name evidence="10" type="ORF">H7B90_16080</name>
</gene>
<feature type="short sequence motif" description="Q motif" evidence="5">
    <location>
        <begin position="18"/>
        <end position="46"/>
    </location>
</feature>
<dbReference type="PANTHER" id="PTHR47963:SF3">
    <property type="entry name" value="DEAD-BOX ATP-DEPENDENT RNA HELICASE 47, MITOCHONDRIAL"/>
    <property type="match status" value="1"/>
</dbReference>
<evidence type="ECO:0000313" key="10">
    <source>
        <dbReference type="EMBL" id="MBB6692926.1"/>
    </source>
</evidence>
<dbReference type="Proteomes" id="UP000553776">
    <property type="component" value="Unassembled WGS sequence"/>
</dbReference>
<dbReference type="Gene3D" id="3.40.50.300">
    <property type="entry name" value="P-loop containing nucleotide triphosphate hydrolases"/>
    <property type="match status" value="2"/>
</dbReference>
<sequence length="519" mass="55947">MPPSGGPDNEAVTAQGKAAFEAIGLNERLASLLAEAGMTGPTPVQQAAIPPLAQGRDAILRSPTGSGKTLAYLLPVLQRIDPQRRETQAAVLAPTQELAMQIVRVAETYGEPLGIKTVALIGGAALSRQLERMKQRPHLVVGTPGRVREVAKLKKLPLHQVKMIVVDETDRVFSLGGKGDVEAILKGADRERQTVFVSATRSEAMREAESRWLRDPWMPEDEGEEAASGLPPTIDHVYLVCDRRDKIDTVRRLIRNLRPAGALIFVNDIERIGELLSKLRYEGFAVDALYGDTPGRERSDAMRKFREGRTKLLIASDVAARGLDIPGLPLVIQFEPALDADHYVHRAGRTGRMGRSGRSITLIEPQERFIMAKLSKQLAIELTEKALREGRLLSVEEARRARKGREEEASSSAAPTRDASSGAKGKPGIGSRPGRSSAAASAGARPAAASRRAGAGHVGGAGAEAAAPAAPRKPEPPKPSRAAKIKADRKRDNKNKGAPRWLKEKRSQSSQQEPPTPSS</sequence>
<dbReference type="InterPro" id="IPR044742">
    <property type="entry name" value="DEAD/DEAH_RhlB"/>
</dbReference>
<feature type="compositionally biased region" description="Basic and acidic residues" evidence="6">
    <location>
        <begin position="485"/>
        <end position="507"/>
    </location>
</feature>